<protein>
    <submittedName>
        <fullName evidence="1">Uncharacterized protein</fullName>
    </submittedName>
</protein>
<comment type="caution">
    <text evidence="1">The sequence shown here is derived from an EMBL/GenBank/DDBJ whole genome shotgun (WGS) entry which is preliminary data.</text>
</comment>
<keyword evidence="2" id="KW-1185">Reference proteome</keyword>
<evidence type="ECO:0000313" key="2">
    <source>
        <dbReference type="Proteomes" id="UP001164250"/>
    </source>
</evidence>
<dbReference type="EMBL" id="CM047900">
    <property type="protein sequence ID" value="KAJ0098391.1"/>
    <property type="molecule type" value="Genomic_DNA"/>
</dbReference>
<reference evidence="2" key="1">
    <citation type="journal article" date="2023" name="G3 (Bethesda)">
        <title>Genome assembly and association tests identify interacting loci associated with vigor, precocity, and sex in interspecific pistachio rootstocks.</title>
        <authorList>
            <person name="Palmer W."/>
            <person name="Jacygrad E."/>
            <person name="Sagayaradj S."/>
            <person name="Cavanaugh K."/>
            <person name="Han R."/>
            <person name="Bertier L."/>
            <person name="Beede B."/>
            <person name="Kafkas S."/>
            <person name="Golino D."/>
            <person name="Preece J."/>
            <person name="Michelmore R."/>
        </authorList>
    </citation>
    <scope>NUCLEOTIDE SEQUENCE [LARGE SCALE GENOMIC DNA]</scope>
</reference>
<proteinExistence type="predicted"/>
<accession>A0ACC1BHP1</accession>
<gene>
    <name evidence="1" type="ORF">Patl1_21477</name>
</gene>
<name>A0ACC1BHP1_9ROSI</name>
<sequence>MKGMDLSVSHGFTKSLAMTVLSEVGDRTFCVAAVTTIISALIGWAAPNLISQKWAHHITAFLFFVFGIQSLWGGLTEDDEYILDNEELAEVEKELVGDDDLKANTGKSRAGSSEDEDLKKQQRPIFTRFFTPVCLKAFSLTFIGEWGDKSQLATIGLAADENTLGVVLGGKIGQALCVVAAVLGGKTLASRISERLGIFLYFFSLFAFSVSCVFICFYM</sequence>
<organism evidence="1 2">
    <name type="scientific">Pistacia atlantica</name>
    <dbReference type="NCBI Taxonomy" id="434234"/>
    <lineage>
        <taxon>Eukaryota</taxon>
        <taxon>Viridiplantae</taxon>
        <taxon>Streptophyta</taxon>
        <taxon>Embryophyta</taxon>
        <taxon>Tracheophyta</taxon>
        <taxon>Spermatophyta</taxon>
        <taxon>Magnoliopsida</taxon>
        <taxon>eudicotyledons</taxon>
        <taxon>Gunneridae</taxon>
        <taxon>Pentapetalae</taxon>
        <taxon>rosids</taxon>
        <taxon>malvids</taxon>
        <taxon>Sapindales</taxon>
        <taxon>Anacardiaceae</taxon>
        <taxon>Pistacia</taxon>
    </lineage>
</organism>
<dbReference type="Proteomes" id="UP001164250">
    <property type="component" value="Chromosome 4"/>
</dbReference>
<evidence type="ECO:0000313" key="1">
    <source>
        <dbReference type="EMBL" id="KAJ0098391.1"/>
    </source>
</evidence>